<gene>
    <name evidence="8" type="ORF">GH975_02255</name>
</gene>
<dbReference type="PROSITE" id="PS50111">
    <property type="entry name" value="CHEMOTAXIS_TRANSDUC_2"/>
    <property type="match status" value="1"/>
</dbReference>
<reference evidence="8 9" key="1">
    <citation type="submission" date="2019-11" db="EMBL/GenBank/DDBJ databases">
        <authorList>
            <person name="Khan S.A."/>
            <person name="Jeon C.O."/>
            <person name="Chun B.H."/>
        </authorList>
    </citation>
    <scope>NUCLEOTIDE SEQUENCE [LARGE SCALE GENOMIC DNA]</scope>
    <source>
        <strain evidence="8 9">IMCC 1097</strain>
    </source>
</reference>
<dbReference type="PANTHER" id="PTHR32089">
    <property type="entry name" value="METHYL-ACCEPTING CHEMOTAXIS PROTEIN MCPB"/>
    <property type="match status" value="1"/>
</dbReference>
<evidence type="ECO:0000256" key="1">
    <source>
        <dbReference type="ARBA" id="ARBA00004370"/>
    </source>
</evidence>
<dbReference type="RefSeq" id="WP_153712955.1">
    <property type="nucleotide sequence ID" value="NZ_CP045871.1"/>
</dbReference>
<dbReference type="SUPFAM" id="SSF58104">
    <property type="entry name" value="Methyl-accepting chemotaxis protein (MCP) signaling domain"/>
    <property type="match status" value="1"/>
</dbReference>
<accession>A0A5Q2QAY5</accession>
<dbReference type="Pfam" id="PF00015">
    <property type="entry name" value="MCPsignal"/>
    <property type="match status" value="1"/>
</dbReference>
<protein>
    <recommendedName>
        <fullName evidence="7">Methyl-accepting transducer domain-containing protein</fullName>
    </recommendedName>
</protein>
<proteinExistence type="inferred from homology"/>
<comment type="similarity">
    <text evidence="3">Belongs to the methyl-accepting chemotaxis (MCP) protein family.</text>
</comment>
<evidence type="ECO:0000313" key="9">
    <source>
        <dbReference type="Proteomes" id="UP000388235"/>
    </source>
</evidence>
<name>A0A5Q2QAY5_9GAMM</name>
<evidence type="ECO:0000256" key="5">
    <source>
        <dbReference type="SAM" id="Coils"/>
    </source>
</evidence>
<dbReference type="InterPro" id="IPR004089">
    <property type="entry name" value="MCPsignal_dom"/>
</dbReference>
<feature type="transmembrane region" description="Helical" evidence="6">
    <location>
        <begin position="27"/>
        <end position="46"/>
    </location>
</feature>
<evidence type="ECO:0000256" key="2">
    <source>
        <dbReference type="ARBA" id="ARBA00023224"/>
    </source>
</evidence>
<evidence type="ECO:0000313" key="8">
    <source>
        <dbReference type="EMBL" id="QGG79451.1"/>
    </source>
</evidence>
<evidence type="ECO:0000256" key="3">
    <source>
        <dbReference type="ARBA" id="ARBA00029447"/>
    </source>
</evidence>
<feature type="domain" description="Methyl-accepting transducer" evidence="7">
    <location>
        <begin position="93"/>
        <end position="329"/>
    </location>
</feature>
<dbReference type="GO" id="GO:0007165">
    <property type="term" value="P:signal transduction"/>
    <property type="evidence" value="ECO:0007669"/>
    <property type="project" value="UniProtKB-KW"/>
</dbReference>
<dbReference type="OrthoDB" id="5675566at2"/>
<evidence type="ECO:0000256" key="6">
    <source>
        <dbReference type="SAM" id="Phobius"/>
    </source>
</evidence>
<evidence type="ECO:0000256" key="4">
    <source>
        <dbReference type="PROSITE-ProRule" id="PRU00284"/>
    </source>
</evidence>
<dbReference type="EMBL" id="CP045871">
    <property type="protein sequence ID" value="QGG79451.1"/>
    <property type="molecule type" value="Genomic_DNA"/>
</dbReference>
<comment type="subcellular location">
    <subcellularLocation>
        <location evidence="1">Membrane</location>
    </subcellularLocation>
</comment>
<dbReference type="KEGG" id="llp:GH975_02255"/>
<evidence type="ECO:0000259" key="7">
    <source>
        <dbReference type="PROSITE" id="PS50111"/>
    </source>
</evidence>
<dbReference type="AlphaFoldDB" id="A0A5Q2QAY5"/>
<feature type="coiled-coil region" evidence="5">
    <location>
        <begin position="94"/>
        <end position="167"/>
    </location>
</feature>
<organism evidence="8 9">
    <name type="scientific">Litorivicinus lipolyticus</name>
    <dbReference type="NCBI Taxonomy" id="418701"/>
    <lineage>
        <taxon>Bacteria</taxon>
        <taxon>Pseudomonadati</taxon>
        <taxon>Pseudomonadota</taxon>
        <taxon>Gammaproteobacteria</taxon>
        <taxon>Oceanospirillales</taxon>
        <taxon>Litorivicinaceae</taxon>
        <taxon>Litorivicinus</taxon>
    </lineage>
</organism>
<keyword evidence="2 4" id="KW-0807">Transducer</keyword>
<keyword evidence="6" id="KW-0812">Transmembrane</keyword>
<keyword evidence="9" id="KW-1185">Reference proteome</keyword>
<dbReference type="Gene3D" id="1.10.287.950">
    <property type="entry name" value="Methyl-accepting chemotaxis protein"/>
    <property type="match status" value="1"/>
</dbReference>
<dbReference type="SMART" id="SM00283">
    <property type="entry name" value="MA"/>
    <property type="match status" value="1"/>
</dbReference>
<sequence>MKGFLTLAPGVIGAVAGLGISFGLPDIGGFIGVALAAVGGIAGVIWTQQRSQQAIANAVMTWQAGRRDLPEWMAPMVDSLDEQSNATQAAMMQFNQAQSRVSEVENQAQAAQMAVDNICNQLGGASHSMTTLIASLESVSNEARDTLEFAQANRSDSSAQREALKEAVNQVRRISGSTSQALQEIQALDTRSEKIQSVTRVINDIAEQTGLLSLNAAIEAARAGEQGRGFAVVADEVRNLAGRTSHATEEVNAIVEEMAKGTRTVVEQIGRLSSEVEDGSSKIEAIEGSLMTIGERAAKVGERLNGLMQEIQKQVAVVNDTSRTLDALRPKNF</sequence>
<dbReference type="PANTHER" id="PTHR32089:SF120">
    <property type="entry name" value="METHYL-ACCEPTING CHEMOTAXIS PROTEIN TLPQ"/>
    <property type="match status" value="1"/>
</dbReference>
<keyword evidence="6" id="KW-0472">Membrane</keyword>
<dbReference type="GO" id="GO:0016020">
    <property type="term" value="C:membrane"/>
    <property type="evidence" value="ECO:0007669"/>
    <property type="project" value="UniProtKB-SubCell"/>
</dbReference>
<keyword evidence="5" id="KW-0175">Coiled coil</keyword>
<keyword evidence="6" id="KW-1133">Transmembrane helix</keyword>
<dbReference type="GO" id="GO:0006935">
    <property type="term" value="P:chemotaxis"/>
    <property type="evidence" value="ECO:0007669"/>
    <property type="project" value="UniProtKB-ARBA"/>
</dbReference>
<dbReference type="Proteomes" id="UP000388235">
    <property type="component" value="Chromosome"/>
</dbReference>